<gene>
    <name evidence="4" type="ORF">MENT_LOCUS43513</name>
</gene>
<sequence length="275" mass="32504">MKQPVTTTALDGTKLTLFFTKVFVFSNHFNCLLTIDGMDFCCTEQYYMYYKALVFEDFESAQQILSTKNAALIKRIGSRIRNFDHFKWRRVSILIMAIANWYKYRQNPELRRILFQTGQSLLVEATSRDLYWGCGVDIHSPRIVEKNRWPGKNVLGIILTDIRTRLLKIEMEKRQHILDLNNLVVPQQQQQQQPSTSGMVRNETWRRDGPSTSRAEDWKRQAPNVWQQWQGTTFVRTDQMQQCYKCGGHGHIARECMENNYGTWRKDSWRGRGKY</sequence>
<proteinExistence type="predicted"/>
<dbReference type="Pfam" id="PF00098">
    <property type="entry name" value="zf-CCHC"/>
    <property type="match status" value="1"/>
</dbReference>
<dbReference type="SUPFAM" id="SSF57756">
    <property type="entry name" value="Retrovirus zinc finger-like domains"/>
    <property type="match status" value="1"/>
</dbReference>
<keyword evidence="1" id="KW-0479">Metal-binding</keyword>
<dbReference type="GO" id="GO:0019899">
    <property type="term" value="F:enzyme binding"/>
    <property type="evidence" value="ECO:0007669"/>
    <property type="project" value="UniProtKB-ARBA"/>
</dbReference>
<comment type="caution">
    <text evidence="4">The sequence shown here is derived from an EMBL/GenBank/DDBJ whole genome shotgun (WGS) entry which is preliminary data.</text>
</comment>
<keyword evidence="1" id="KW-0863">Zinc-finger</keyword>
<dbReference type="Gene3D" id="4.10.60.10">
    <property type="entry name" value="Zinc finger, CCHC-type"/>
    <property type="match status" value="1"/>
</dbReference>
<dbReference type="CDD" id="cd15457">
    <property type="entry name" value="NADAR"/>
    <property type="match status" value="1"/>
</dbReference>
<feature type="compositionally biased region" description="Basic and acidic residues" evidence="2">
    <location>
        <begin position="203"/>
        <end position="219"/>
    </location>
</feature>
<name>A0A6V7WUG5_MELEN</name>
<dbReference type="SMART" id="SM00343">
    <property type="entry name" value="ZnF_C2HC"/>
    <property type="match status" value="1"/>
</dbReference>
<dbReference type="Pfam" id="PF08719">
    <property type="entry name" value="NADAR"/>
    <property type="match status" value="1"/>
</dbReference>
<evidence type="ECO:0000313" key="4">
    <source>
        <dbReference type="EMBL" id="CAD2190704.1"/>
    </source>
</evidence>
<dbReference type="Proteomes" id="UP000580250">
    <property type="component" value="Unassembled WGS sequence"/>
</dbReference>
<dbReference type="OrthoDB" id="206452at2759"/>
<dbReference type="InterPro" id="IPR001878">
    <property type="entry name" value="Znf_CCHC"/>
</dbReference>
<dbReference type="AlphaFoldDB" id="A0A6V7WUG5"/>
<evidence type="ECO:0000256" key="2">
    <source>
        <dbReference type="SAM" id="MobiDB-lite"/>
    </source>
</evidence>
<dbReference type="PROSITE" id="PS50158">
    <property type="entry name" value="ZF_CCHC"/>
    <property type="match status" value="1"/>
</dbReference>
<evidence type="ECO:0000256" key="1">
    <source>
        <dbReference type="PROSITE-ProRule" id="PRU00047"/>
    </source>
</evidence>
<evidence type="ECO:0000313" key="5">
    <source>
        <dbReference type="Proteomes" id="UP000580250"/>
    </source>
</evidence>
<reference evidence="4 5" key="1">
    <citation type="submission" date="2020-08" db="EMBL/GenBank/DDBJ databases">
        <authorList>
            <person name="Koutsovoulos G."/>
            <person name="Danchin GJ E."/>
        </authorList>
    </citation>
    <scope>NUCLEOTIDE SEQUENCE [LARGE SCALE GENOMIC DNA]</scope>
</reference>
<dbReference type="GO" id="GO:0008270">
    <property type="term" value="F:zinc ion binding"/>
    <property type="evidence" value="ECO:0007669"/>
    <property type="project" value="UniProtKB-KW"/>
</dbReference>
<organism evidence="4 5">
    <name type="scientific">Meloidogyne enterolobii</name>
    <name type="common">Root-knot nematode worm</name>
    <name type="synonym">Meloidogyne mayaguensis</name>
    <dbReference type="NCBI Taxonomy" id="390850"/>
    <lineage>
        <taxon>Eukaryota</taxon>
        <taxon>Metazoa</taxon>
        <taxon>Ecdysozoa</taxon>
        <taxon>Nematoda</taxon>
        <taxon>Chromadorea</taxon>
        <taxon>Rhabditida</taxon>
        <taxon>Tylenchina</taxon>
        <taxon>Tylenchomorpha</taxon>
        <taxon>Tylenchoidea</taxon>
        <taxon>Meloidogynidae</taxon>
        <taxon>Meloidogyninae</taxon>
        <taxon>Meloidogyne</taxon>
    </lineage>
</organism>
<protein>
    <recommendedName>
        <fullName evidence="3">CCHC-type domain-containing protein</fullName>
    </recommendedName>
</protein>
<dbReference type="InterPro" id="IPR012816">
    <property type="entry name" value="NADAR"/>
</dbReference>
<keyword evidence="1" id="KW-0862">Zinc</keyword>
<dbReference type="GO" id="GO:0003676">
    <property type="term" value="F:nucleic acid binding"/>
    <property type="evidence" value="ECO:0007669"/>
    <property type="project" value="InterPro"/>
</dbReference>
<feature type="domain" description="CCHC-type" evidence="3">
    <location>
        <begin position="243"/>
        <end position="256"/>
    </location>
</feature>
<dbReference type="InterPro" id="IPR036875">
    <property type="entry name" value="Znf_CCHC_sf"/>
</dbReference>
<feature type="region of interest" description="Disordered" evidence="2">
    <location>
        <begin position="188"/>
        <end position="219"/>
    </location>
</feature>
<dbReference type="InterPro" id="IPR037238">
    <property type="entry name" value="YbiA-like_sf"/>
</dbReference>
<dbReference type="NCBIfam" id="TIGR02464">
    <property type="entry name" value="ribofla_fusion"/>
    <property type="match status" value="1"/>
</dbReference>
<evidence type="ECO:0000259" key="3">
    <source>
        <dbReference type="PROSITE" id="PS50158"/>
    </source>
</evidence>
<dbReference type="Gene3D" id="1.10.357.40">
    <property type="entry name" value="YbiA-like"/>
    <property type="match status" value="1"/>
</dbReference>
<dbReference type="SUPFAM" id="SSF143990">
    <property type="entry name" value="YbiA-like"/>
    <property type="match status" value="1"/>
</dbReference>
<dbReference type="EMBL" id="CAJEWN010000827">
    <property type="protein sequence ID" value="CAD2190704.1"/>
    <property type="molecule type" value="Genomic_DNA"/>
</dbReference>
<accession>A0A6V7WUG5</accession>